<dbReference type="PROSITE" id="PS50850">
    <property type="entry name" value="MFS"/>
    <property type="match status" value="1"/>
</dbReference>
<sequence length="343" mass="36886">MLTQVLSGLFASAVAPVSQSLVSESVQETSRGFAFSILAMCAGFGGSASAFLYGLFSWQVAYRMMGGLTLTLPLWILLCLPADVREKQSRSLMREIGAELEQLKEICCIPTFLALLFGGVVGCIPWSALSFLMMYLQNLGFSATSAASLLAVMSVGRICGSLLGGILGDWFASRWPLHGRALVGQMSIALGAVPLYWVLRCCPHSGSSYSLLAAALFSFSLLALWCNPGVDRPLWSELVPPDSRGKIIGWWRTVAETCGSIFGGPVVGYLSMAVGYRPKTKEPGNAESLGTAMLVCTMLPWAVCFCCYSAIHITYPKDRRMVSETSRLLPGAKDGLPLKFESG</sequence>
<evidence type="ECO:0000259" key="8">
    <source>
        <dbReference type="PROSITE" id="PS50850"/>
    </source>
</evidence>
<dbReference type="InterPro" id="IPR020846">
    <property type="entry name" value="MFS_dom"/>
</dbReference>
<dbReference type="EMBL" id="CAMXCT010001001">
    <property type="protein sequence ID" value="CAI3985569.1"/>
    <property type="molecule type" value="Genomic_DNA"/>
</dbReference>
<evidence type="ECO:0000256" key="3">
    <source>
        <dbReference type="ARBA" id="ARBA00022692"/>
    </source>
</evidence>
<reference evidence="10 11" key="2">
    <citation type="submission" date="2024-05" db="EMBL/GenBank/DDBJ databases">
        <authorList>
            <person name="Chen Y."/>
            <person name="Shah S."/>
            <person name="Dougan E. K."/>
            <person name="Thang M."/>
            <person name="Chan C."/>
        </authorList>
    </citation>
    <scope>NUCLEOTIDE SEQUENCE [LARGE SCALE GENOMIC DNA]</scope>
</reference>
<keyword evidence="11" id="KW-1185">Reference proteome</keyword>
<feature type="transmembrane region" description="Helical" evidence="7">
    <location>
        <begin position="289"/>
        <end position="311"/>
    </location>
</feature>
<feature type="transmembrane region" description="Helical" evidence="7">
    <location>
        <begin position="211"/>
        <end position="230"/>
    </location>
</feature>
<evidence type="ECO:0000256" key="4">
    <source>
        <dbReference type="ARBA" id="ARBA00022989"/>
    </source>
</evidence>
<comment type="subcellular location">
    <subcellularLocation>
        <location evidence="1">Membrane</location>
        <topology evidence="1">Multi-pass membrane protein</topology>
    </subcellularLocation>
</comment>
<dbReference type="EMBL" id="CAMXCT020001001">
    <property type="protein sequence ID" value="CAL1138944.1"/>
    <property type="molecule type" value="Genomic_DNA"/>
</dbReference>
<protein>
    <submittedName>
        <fullName evidence="10">Glucarate transporter</fullName>
    </submittedName>
</protein>
<evidence type="ECO:0000313" key="10">
    <source>
        <dbReference type="EMBL" id="CAL4772881.1"/>
    </source>
</evidence>
<evidence type="ECO:0000256" key="1">
    <source>
        <dbReference type="ARBA" id="ARBA00004141"/>
    </source>
</evidence>
<organism evidence="9">
    <name type="scientific">Cladocopium goreaui</name>
    <dbReference type="NCBI Taxonomy" id="2562237"/>
    <lineage>
        <taxon>Eukaryota</taxon>
        <taxon>Sar</taxon>
        <taxon>Alveolata</taxon>
        <taxon>Dinophyceae</taxon>
        <taxon>Suessiales</taxon>
        <taxon>Symbiodiniaceae</taxon>
        <taxon>Cladocopium</taxon>
    </lineage>
</organism>
<keyword evidence="4 7" id="KW-1133">Transmembrane helix</keyword>
<evidence type="ECO:0000313" key="9">
    <source>
        <dbReference type="EMBL" id="CAI3985569.1"/>
    </source>
</evidence>
<comment type="similarity">
    <text evidence="6">Belongs to the major facilitator superfamily. Spinster (TC 2.A.1.49) family.</text>
</comment>
<evidence type="ECO:0000256" key="2">
    <source>
        <dbReference type="ARBA" id="ARBA00022448"/>
    </source>
</evidence>
<evidence type="ECO:0000256" key="7">
    <source>
        <dbReference type="SAM" id="Phobius"/>
    </source>
</evidence>
<keyword evidence="3 7" id="KW-0812">Transmembrane</keyword>
<dbReference type="GO" id="GO:0022857">
    <property type="term" value="F:transmembrane transporter activity"/>
    <property type="evidence" value="ECO:0007669"/>
    <property type="project" value="InterPro"/>
</dbReference>
<proteinExistence type="inferred from homology"/>
<gene>
    <name evidence="9" type="ORF">C1SCF055_LOCUS13003</name>
</gene>
<dbReference type="Gene3D" id="1.20.1250.20">
    <property type="entry name" value="MFS general substrate transporter like domains"/>
    <property type="match status" value="1"/>
</dbReference>
<dbReference type="GO" id="GO:0016020">
    <property type="term" value="C:membrane"/>
    <property type="evidence" value="ECO:0007669"/>
    <property type="project" value="UniProtKB-SubCell"/>
</dbReference>
<keyword evidence="5 7" id="KW-0472">Membrane</keyword>
<dbReference type="PANTHER" id="PTHR23505">
    <property type="entry name" value="SPINSTER"/>
    <property type="match status" value="1"/>
</dbReference>
<comment type="caution">
    <text evidence="9">The sequence shown here is derived from an EMBL/GenBank/DDBJ whole genome shotgun (WGS) entry which is preliminary data.</text>
</comment>
<evidence type="ECO:0000256" key="5">
    <source>
        <dbReference type="ARBA" id="ARBA00023136"/>
    </source>
</evidence>
<feature type="transmembrane region" description="Helical" evidence="7">
    <location>
        <begin position="65"/>
        <end position="84"/>
    </location>
</feature>
<reference evidence="9" key="1">
    <citation type="submission" date="2022-10" db="EMBL/GenBank/DDBJ databases">
        <authorList>
            <person name="Chen Y."/>
            <person name="Dougan E. K."/>
            <person name="Chan C."/>
            <person name="Rhodes N."/>
            <person name="Thang M."/>
        </authorList>
    </citation>
    <scope>NUCLEOTIDE SEQUENCE</scope>
</reference>
<evidence type="ECO:0000256" key="6">
    <source>
        <dbReference type="ARBA" id="ARBA00024338"/>
    </source>
</evidence>
<dbReference type="Proteomes" id="UP001152797">
    <property type="component" value="Unassembled WGS sequence"/>
</dbReference>
<feature type="domain" description="Major facilitator superfamily (MFS) profile" evidence="8">
    <location>
        <begin position="1"/>
        <end position="319"/>
    </location>
</feature>
<dbReference type="InterPro" id="IPR011701">
    <property type="entry name" value="MFS"/>
</dbReference>
<dbReference type="Pfam" id="PF07690">
    <property type="entry name" value="MFS_1"/>
    <property type="match status" value="1"/>
</dbReference>
<dbReference type="SUPFAM" id="SSF103473">
    <property type="entry name" value="MFS general substrate transporter"/>
    <property type="match status" value="1"/>
</dbReference>
<dbReference type="EMBL" id="CAMXCT030001001">
    <property type="protein sequence ID" value="CAL4772881.1"/>
    <property type="molecule type" value="Genomic_DNA"/>
</dbReference>
<feature type="transmembrane region" description="Helical" evidence="7">
    <location>
        <begin position="179"/>
        <end position="199"/>
    </location>
</feature>
<dbReference type="InterPro" id="IPR036259">
    <property type="entry name" value="MFS_trans_sf"/>
</dbReference>
<accession>A0A9P1C5N6</accession>
<feature type="transmembrane region" description="Helical" evidence="7">
    <location>
        <begin position="148"/>
        <end position="167"/>
    </location>
</feature>
<dbReference type="OrthoDB" id="440755at2759"/>
<name>A0A9P1C5N6_9DINO</name>
<dbReference type="PANTHER" id="PTHR23505:SF52">
    <property type="entry name" value="MAJOR FACILITATOR SUPERFAMILY PROTEIN"/>
    <property type="match status" value="1"/>
</dbReference>
<dbReference type="InterPro" id="IPR044770">
    <property type="entry name" value="MFS_spinster-like"/>
</dbReference>
<evidence type="ECO:0000313" key="11">
    <source>
        <dbReference type="Proteomes" id="UP001152797"/>
    </source>
</evidence>
<feature type="transmembrane region" description="Helical" evidence="7">
    <location>
        <begin position="33"/>
        <end position="53"/>
    </location>
</feature>
<feature type="transmembrane region" description="Helical" evidence="7">
    <location>
        <begin position="112"/>
        <end position="136"/>
    </location>
</feature>
<dbReference type="AlphaFoldDB" id="A0A9P1C5N6"/>
<keyword evidence="2" id="KW-0813">Transport</keyword>